<keyword evidence="1" id="KW-0175">Coiled coil</keyword>
<evidence type="ECO:0000256" key="2">
    <source>
        <dbReference type="SAM" id="MobiDB-lite"/>
    </source>
</evidence>
<dbReference type="AlphaFoldDB" id="A0A2B4R6D9"/>
<proteinExistence type="predicted"/>
<keyword evidence="5" id="KW-1185">Reference proteome</keyword>
<organism evidence="4 5">
    <name type="scientific">Stylophora pistillata</name>
    <name type="common">Smooth cauliflower coral</name>
    <dbReference type="NCBI Taxonomy" id="50429"/>
    <lineage>
        <taxon>Eukaryota</taxon>
        <taxon>Metazoa</taxon>
        <taxon>Cnidaria</taxon>
        <taxon>Anthozoa</taxon>
        <taxon>Hexacorallia</taxon>
        <taxon>Scleractinia</taxon>
        <taxon>Astrocoeniina</taxon>
        <taxon>Pocilloporidae</taxon>
        <taxon>Stylophora</taxon>
    </lineage>
</organism>
<sequence length="200" mass="21985">MDSKIEVGQENIYFEMESKQEDDGGTYDDIIPRNDPPRAKPNVEAQSFKDSTTLKHHRLFFIASAIAVTSLLTALATLVLAVVMVTSRVEVSTDTSELEKKVQELERSLSALQKNSVSGDIKELVKNMKKDMEDMKKELAVKDADQTLIGLNTSVNKRFKFFQQKIMQLDQKVTNSNGSASNIGPSGFNGTDGDIGPAGP</sequence>
<keyword evidence="3" id="KW-1133">Transmembrane helix</keyword>
<evidence type="ECO:0000313" key="5">
    <source>
        <dbReference type="Proteomes" id="UP000225706"/>
    </source>
</evidence>
<protein>
    <submittedName>
        <fullName evidence="4">Uncharacterized protein</fullName>
    </submittedName>
</protein>
<comment type="caution">
    <text evidence="4">The sequence shown here is derived from an EMBL/GenBank/DDBJ whole genome shotgun (WGS) entry which is preliminary data.</text>
</comment>
<feature type="region of interest" description="Disordered" evidence="2">
    <location>
        <begin position="15"/>
        <end position="43"/>
    </location>
</feature>
<name>A0A2B4R6D9_STYPI</name>
<evidence type="ECO:0000256" key="1">
    <source>
        <dbReference type="SAM" id="Coils"/>
    </source>
</evidence>
<keyword evidence="3" id="KW-0812">Transmembrane</keyword>
<dbReference type="OrthoDB" id="5978526at2759"/>
<evidence type="ECO:0000313" key="4">
    <source>
        <dbReference type="EMBL" id="PFX11845.1"/>
    </source>
</evidence>
<accession>A0A2B4R6D9</accession>
<feature type="compositionally biased region" description="Polar residues" evidence="2">
    <location>
        <begin position="173"/>
        <end position="184"/>
    </location>
</feature>
<feature type="transmembrane region" description="Helical" evidence="3">
    <location>
        <begin position="59"/>
        <end position="85"/>
    </location>
</feature>
<keyword evidence="3" id="KW-0472">Membrane</keyword>
<gene>
    <name evidence="4" type="ORF">AWC38_SpisGene24295</name>
</gene>
<dbReference type="Proteomes" id="UP000225706">
    <property type="component" value="Unassembled WGS sequence"/>
</dbReference>
<evidence type="ECO:0000256" key="3">
    <source>
        <dbReference type="SAM" id="Phobius"/>
    </source>
</evidence>
<reference evidence="5" key="1">
    <citation type="journal article" date="2017" name="bioRxiv">
        <title>Comparative analysis of the genomes of Stylophora pistillata and Acropora digitifera provides evidence for extensive differences between species of corals.</title>
        <authorList>
            <person name="Voolstra C.R."/>
            <person name="Li Y."/>
            <person name="Liew Y.J."/>
            <person name="Baumgarten S."/>
            <person name="Zoccola D."/>
            <person name="Flot J.-F."/>
            <person name="Tambutte S."/>
            <person name="Allemand D."/>
            <person name="Aranda M."/>
        </authorList>
    </citation>
    <scope>NUCLEOTIDE SEQUENCE [LARGE SCALE GENOMIC DNA]</scope>
</reference>
<feature type="non-terminal residue" evidence="4">
    <location>
        <position position="200"/>
    </location>
</feature>
<feature type="region of interest" description="Disordered" evidence="2">
    <location>
        <begin position="173"/>
        <end position="200"/>
    </location>
</feature>
<feature type="coiled-coil region" evidence="1">
    <location>
        <begin position="88"/>
        <end position="145"/>
    </location>
</feature>
<dbReference type="EMBL" id="LSMT01001826">
    <property type="protein sequence ID" value="PFX11845.1"/>
    <property type="molecule type" value="Genomic_DNA"/>
</dbReference>